<dbReference type="Proteomes" id="UP000257109">
    <property type="component" value="Unassembled WGS sequence"/>
</dbReference>
<evidence type="ECO:0000313" key="1">
    <source>
        <dbReference type="EMBL" id="RDX79770.1"/>
    </source>
</evidence>
<comment type="caution">
    <text evidence="1">The sequence shown here is derived from an EMBL/GenBank/DDBJ whole genome shotgun (WGS) entry which is preliminary data.</text>
</comment>
<proteinExistence type="predicted"/>
<organism evidence="1 2">
    <name type="scientific">Mucuna pruriens</name>
    <name type="common">Velvet bean</name>
    <name type="synonym">Dolichos pruriens</name>
    <dbReference type="NCBI Taxonomy" id="157652"/>
    <lineage>
        <taxon>Eukaryota</taxon>
        <taxon>Viridiplantae</taxon>
        <taxon>Streptophyta</taxon>
        <taxon>Embryophyta</taxon>
        <taxon>Tracheophyta</taxon>
        <taxon>Spermatophyta</taxon>
        <taxon>Magnoliopsida</taxon>
        <taxon>eudicotyledons</taxon>
        <taxon>Gunneridae</taxon>
        <taxon>Pentapetalae</taxon>
        <taxon>rosids</taxon>
        <taxon>fabids</taxon>
        <taxon>Fabales</taxon>
        <taxon>Fabaceae</taxon>
        <taxon>Papilionoideae</taxon>
        <taxon>50 kb inversion clade</taxon>
        <taxon>NPAAA clade</taxon>
        <taxon>indigoferoid/millettioid clade</taxon>
        <taxon>Phaseoleae</taxon>
        <taxon>Mucuna</taxon>
    </lineage>
</organism>
<sequence>MYLRITRDTNHHLHLEISSLCSLYNIIHWRIWSRRWLQATFNFNKILDNWPPLGINYSPKVLDKFPLKPFLVQKQK</sequence>
<evidence type="ECO:0000313" key="2">
    <source>
        <dbReference type="Proteomes" id="UP000257109"/>
    </source>
</evidence>
<dbReference type="EMBL" id="QJKJ01008440">
    <property type="protein sequence ID" value="RDX79770.1"/>
    <property type="molecule type" value="Genomic_DNA"/>
</dbReference>
<protein>
    <submittedName>
        <fullName evidence="1">Uncharacterized protein</fullName>
    </submittedName>
</protein>
<feature type="non-terminal residue" evidence="1">
    <location>
        <position position="1"/>
    </location>
</feature>
<accession>A0A371FNJ6</accession>
<dbReference type="AlphaFoldDB" id="A0A371FNJ6"/>
<keyword evidence="2" id="KW-1185">Reference proteome</keyword>
<gene>
    <name evidence="1" type="ORF">CR513_39773</name>
</gene>
<reference evidence="1" key="1">
    <citation type="submission" date="2018-05" db="EMBL/GenBank/DDBJ databases">
        <title>Draft genome of Mucuna pruriens seed.</title>
        <authorList>
            <person name="Nnadi N.E."/>
            <person name="Vos R."/>
            <person name="Hasami M.H."/>
            <person name="Devisetty U.K."/>
            <person name="Aguiy J.C."/>
        </authorList>
    </citation>
    <scope>NUCLEOTIDE SEQUENCE [LARGE SCALE GENOMIC DNA]</scope>
    <source>
        <strain evidence="1">JCA_2017</strain>
    </source>
</reference>
<name>A0A371FNJ6_MUCPR</name>